<feature type="domain" description="EamA" evidence="3">
    <location>
        <begin position="5"/>
        <end position="141"/>
    </location>
</feature>
<reference evidence="4 5" key="1">
    <citation type="journal article" date="2010" name="Stand. Genomic Sci.">
        <title>Complete genome sequence of Haliangium ochraceum type strain (SMP-2).</title>
        <authorList>
            <consortium name="US DOE Joint Genome Institute (JGI-PGF)"/>
            <person name="Ivanova N."/>
            <person name="Daum C."/>
            <person name="Lang E."/>
            <person name="Abt B."/>
            <person name="Kopitz M."/>
            <person name="Saunders E."/>
            <person name="Lapidus A."/>
            <person name="Lucas S."/>
            <person name="Glavina Del Rio T."/>
            <person name="Nolan M."/>
            <person name="Tice H."/>
            <person name="Copeland A."/>
            <person name="Cheng J.F."/>
            <person name="Chen F."/>
            <person name="Bruce D."/>
            <person name="Goodwin L."/>
            <person name="Pitluck S."/>
            <person name="Mavromatis K."/>
            <person name="Pati A."/>
            <person name="Mikhailova N."/>
            <person name="Chen A."/>
            <person name="Palaniappan K."/>
            <person name="Land M."/>
            <person name="Hauser L."/>
            <person name="Chang Y.J."/>
            <person name="Jeffries C.D."/>
            <person name="Detter J.C."/>
            <person name="Brettin T."/>
            <person name="Rohde M."/>
            <person name="Goker M."/>
            <person name="Bristow J."/>
            <person name="Markowitz V."/>
            <person name="Eisen J.A."/>
            <person name="Hugenholtz P."/>
            <person name="Kyrpides N.C."/>
            <person name="Klenk H.P."/>
        </authorList>
    </citation>
    <scope>NUCLEOTIDE SEQUENCE [LARGE SCALE GENOMIC DNA]</scope>
    <source>
        <strain evidence="5">DSM 14365 / CIP 107738 / JCM 11303 / AJ 13395 / SMP-2</strain>
    </source>
</reference>
<dbReference type="STRING" id="502025.Hoch_5722"/>
<feature type="transmembrane region" description="Helical" evidence="2">
    <location>
        <begin position="68"/>
        <end position="91"/>
    </location>
</feature>
<dbReference type="GO" id="GO:0016020">
    <property type="term" value="C:membrane"/>
    <property type="evidence" value="ECO:0007669"/>
    <property type="project" value="InterPro"/>
</dbReference>
<keyword evidence="2" id="KW-1133">Transmembrane helix</keyword>
<feature type="transmembrane region" description="Helical" evidence="2">
    <location>
        <begin position="301"/>
        <end position="319"/>
    </location>
</feature>
<feature type="compositionally biased region" description="Low complexity" evidence="1">
    <location>
        <begin position="155"/>
        <end position="172"/>
    </location>
</feature>
<dbReference type="HOGENOM" id="CLU_058789_0_0_7"/>
<dbReference type="PANTHER" id="PTHR22911">
    <property type="entry name" value="ACYL-MALONYL CONDENSING ENZYME-RELATED"/>
    <property type="match status" value="1"/>
</dbReference>
<dbReference type="SUPFAM" id="SSF103481">
    <property type="entry name" value="Multidrug resistance efflux transporter EmrE"/>
    <property type="match status" value="2"/>
</dbReference>
<dbReference type="OrthoDB" id="161804at2"/>
<feature type="transmembrane region" description="Helical" evidence="2">
    <location>
        <begin position="38"/>
        <end position="56"/>
    </location>
</feature>
<proteinExistence type="predicted"/>
<dbReference type="InterPro" id="IPR000620">
    <property type="entry name" value="EamA_dom"/>
</dbReference>
<dbReference type="Gene3D" id="1.10.3730.20">
    <property type="match status" value="1"/>
</dbReference>
<dbReference type="AlphaFoldDB" id="D0LH54"/>
<dbReference type="EMBL" id="CP001804">
    <property type="protein sequence ID" value="ACY18199.1"/>
    <property type="molecule type" value="Genomic_DNA"/>
</dbReference>
<feature type="transmembrane region" description="Helical" evidence="2">
    <location>
        <begin position="247"/>
        <end position="270"/>
    </location>
</feature>
<organism evidence="4 5">
    <name type="scientific">Haliangium ochraceum (strain DSM 14365 / JCM 11303 / SMP-2)</name>
    <dbReference type="NCBI Taxonomy" id="502025"/>
    <lineage>
        <taxon>Bacteria</taxon>
        <taxon>Pseudomonadati</taxon>
        <taxon>Myxococcota</taxon>
        <taxon>Polyangia</taxon>
        <taxon>Haliangiales</taxon>
        <taxon>Kofleriaceae</taxon>
        <taxon>Haliangium</taxon>
    </lineage>
</organism>
<keyword evidence="2" id="KW-0472">Membrane</keyword>
<name>D0LH54_HALO1</name>
<evidence type="ECO:0000313" key="4">
    <source>
        <dbReference type="EMBL" id="ACY18199.1"/>
    </source>
</evidence>
<sequence>MNEHIGELAALATVVCWTLSAFSFELAGRAIGSMAVNWLRLLLALAMLCVLGALLRGRAWPSDADAHAWVWLSVSGLVGFAFGDLCLFRAFLELGTRLASLVMSLAPPLTAVIGWLVLGETLGAVEIGAIALTVGGVALAVSERDVGARSKSAPESESALPSAAPSEPPSAAVGASTGQRGKGLLLAVGGAFGQALGLVLSKFGMGEYSALAATQIRVLAGLLGLSLVFSAWRLWPRLWAARGSARGLSFTTLGAVTGPVLGVTLSLYAVQHTETGVAASIMATVPILAIPISAVLYGERITARGVLGAFVAVVGVILLF</sequence>
<feature type="region of interest" description="Disordered" evidence="1">
    <location>
        <begin position="150"/>
        <end position="176"/>
    </location>
</feature>
<keyword evidence="2" id="KW-0812">Transmembrane</keyword>
<feature type="domain" description="EamA" evidence="3">
    <location>
        <begin position="182"/>
        <end position="319"/>
    </location>
</feature>
<dbReference type="eggNOG" id="COG0697">
    <property type="taxonomic scope" value="Bacteria"/>
</dbReference>
<protein>
    <recommendedName>
        <fullName evidence="3">EamA domain-containing protein</fullName>
    </recommendedName>
</protein>
<evidence type="ECO:0000313" key="5">
    <source>
        <dbReference type="Proteomes" id="UP000001880"/>
    </source>
</evidence>
<feature type="transmembrane region" description="Helical" evidence="2">
    <location>
        <begin position="98"/>
        <end position="118"/>
    </location>
</feature>
<dbReference type="RefSeq" id="WP_012830791.1">
    <property type="nucleotide sequence ID" value="NC_013440.1"/>
</dbReference>
<feature type="transmembrane region" description="Helical" evidence="2">
    <location>
        <begin position="6"/>
        <end position="26"/>
    </location>
</feature>
<feature type="transmembrane region" description="Helical" evidence="2">
    <location>
        <begin position="184"/>
        <end position="204"/>
    </location>
</feature>
<dbReference type="Pfam" id="PF00892">
    <property type="entry name" value="EamA"/>
    <property type="match status" value="2"/>
</dbReference>
<evidence type="ECO:0000256" key="2">
    <source>
        <dbReference type="SAM" id="Phobius"/>
    </source>
</evidence>
<dbReference type="KEGG" id="hoh:Hoch_5722"/>
<dbReference type="InterPro" id="IPR037185">
    <property type="entry name" value="EmrE-like"/>
</dbReference>
<dbReference type="Proteomes" id="UP000001880">
    <property type="component" value="Chromosome"/>
</dbReference>
<feature type="transmembrane region" description="Helical" evidence="2">
    <location>
        <begin position="216"/>
        <end position="235"/>
    </location>
</feature>
<feature type="transmembrane region" description="Helical" evidence="2">
    <location>
        <begin position="276"/>
        <end position="296"/>
    </location>
</feature>
<evidence type="ECO:0000259" key="3">
    <source>
        <dbReference type="Pfam" id="PF00892"/>
    </source>
</evidence>
<feature type="transmembrane region" description="Helical" evidence="2">
    <location>
        <begin position="124"/>
        <end position="142"/>
    </location>
</feature>
<keyword evidence="5" id="KW-1185">Reference proteome</keyword>
<gene>
    <name evidence="4" type="ordered locus">Hoch_5722</name>
</gene>
<dbReference type="PANTHER" id="PTHR22911:SF137">
    <property type="entry name" value="SOLUTE CARRIER FAMILY 35 MEMBER G2-RELATED"/>
    <property type="match status" value="1"/>
</dbReference>
<accession>D0LH54</accession>
<evidence type="ECO:0000256" key="1">
    <source>
        <dbReference type="SAM" id="MobiDB-lite"/>
    </source>
</evidence>